<feature type="region of interest" description="Disordered" evidence="1">
    <location>
        <begin position="349"/>
        <end position="378"/>
    </location>
</feature>
<gene>
    <name evidence="2" type="ORF">HNY73_007772</name>
</gene>
<keyword evidence="3" id="KW-1185">Reference proteome</keyword>
<feature type="region of interest" description="Disordered" evidence="1">
    <location>
        <begin position="401"/>
        <end position="426"/>
    </location>
</feature>
<evidence type="ECO:0000313" key="3">
    <source>
        <dbReference type="Proteomes" id="UP000807504"/>
    </source>
</evidence>
<dbReference type="EMBL" id="JABXBU010000012">
    <property type="protein sequence ID" value="KAF8789863.1"/>
    <property type="molecule type" value="Genomic_DNA"/>
</dbReference>
<feature type="compositionally biased region" description="Basic and acidic residues" evidence="1">
    <location>
        <begin position="409"/>
        <end position="426"/>
    </location>
</feature>
<proteinExistence type="predicted"/>
<accession>A0A8T0FM62</accession>
<protein>
    <submittedName>
        <fullName evidence="2">Uncharacterized protein</fullName>
    </submittedName>
</protein>
<comment type="caution">
    <text evidence="2">The sequence shown here is derived from an EMBL/GenBank/DDBJ whole genome shotgun (WGS) entry which is preliminary data.</text>
</comment>
<organism evidence="2 3">
    <name type="scientific">Argiope bruennichi</name>
    <name type="common">Wasp spider</name>
    <name type="synonym">Aranea bruennichi</name>
    <dbReference type="NCBI Taxonomy" id="94029"/>
    <lineage>
        <taxon>Eukaryota</taxon>
        <taxon>Metazoa</taxon>
        <taxon>Ecdysozoa</taxon>
        <taxon>Arthropoda</taxon>
        <taxon>Chelicerata</taxon>
        <taxon>Arachnida</taxon>
        <taxon>Araneae</taxon>
        <taxon>Araneomorphae</taxon>
        <taxon>Entelegynae</taxon>
        <taxon>Araneoidea</taxon>
        <taxon>Araneidae</taxon>
        <taxon>Argiope</taxon>
    </lineage>
</organism>
<dbReference type="Proteomes" id="UP000807504">
    <property type="component" value="Unassembled WGS sequence"/>
</dbReference>
<reference evidence="2" key="1">
    <citation type="journal article" date="2020" name="bioRxiv">
        <title>Chromosome-level reference genome of the European wasp spider Argiope bruennichi: a resource for studies on range expansion and evolutionary adaptation.</title>
        <authorList>
            <person name="Sheffer M.M."/>
            <person name="Hoppe A."/>
            <person name="Krehenwinkel H."/>
            <person name="Uhl G."/>
            <person name="Kuss A.W."/>
            <person name="Jensen L."/>
            <person name="Jensen C."/>
            <person name="Gillespie R.G."/>
            <person name="Hoff K.J."/>
            <person name="Prost S."/>
        </authorList>
    </citation>
    <scope>NUCLEOTIDE SEQUENCE</scope>
</reference>
<sequence>MKSDDASPELDAGTKAKIANCDCPDIMDAGRRVVRDEKNEEAEELNNRIISNLHVIAEAFREHYNSKMKLSDIQKLPDKLTADYNAMSKMIELISNSTTTTELVRTIHDYSNVLDITVPKDKMLDVTNLGKYLEFLKNVGEKELEVNSCAWANPFQPVSKYLYQSQKWYTFLNTLHDRFSEYDVQKNRRTYNVANLDDWGMTDKPPGITITDASYNEFLNKTAKFNITEQDSVKNITLTDLRLEELNHVLNLTLKHTVSSKCEDSSIILSGSYFISGENIENLDESCSNFTLKNISNVSIFALNTFFIDSSSILNPIFVIAPKWEIVDQVTIDLSGSEGESRMGPLDLFRHRTRSKATNGSRPGAKGTDGKPGGPGEPGGVFIGIGDHFLNGGNLTIKADGGGGGAGEHGGDGYNGKDGESPPDRAGDIPIPCENSCSEVQGFKCKAISYHFFPAHCYGYGEGRYCYPDSYSCTYKIFGKPGEKGGDGGNGGHGGNGGEPGKVTLFELDGDSGIVKTTNKGVEGEKGNGGKGGITGSDGDDITLSFGSSSPRVEKERLKKSKGIPGKNGIDGANTVGLQYAKSAYVWKEPAKIVNKYKKFSRENMIDRFTRNPRFQFLEKINSNGKVNSIYDTAGFIDEFEGLEEQIHGLKEEVDFIPFYQSLLSRISEYSKNLKDEEKSSEHKKVLNYLYTATLGRIYNLKDDSESNLIVNIAGYLDIVKREIETLKDIQKVEIKAEIIRKYQERYKDNLDRKIEEAKHIVEKLITPEMANISKDITTKLIY</sequence>
<evidence type="ECO:0000313" key="2">
    <source>
        <dbReference type="EMBL" id="KAF8789863.1"/>
    </source>
</evidence>
<evidence type="ECO:0000256" key="1">
    <source>
        <dbReference type="SAM" id="MobiDB-lite"/>
    </source>
</evidence>
<reference evidence="2" key="2">
    <citation type="submission" date="2020-06" db="EMBL/GenBank/DDBJ databases">
        <authorList>
            <person name="Sheffer M."/>
        </authorList>
    </citation>
    <scope>NUCLEOTIDE SEQUENCE</scope>
</reference>
<dbReference type="AlphaFoldDB" id="A0A8T0FM62"/>
<name>A0A8T0FM62_ARGBR</name>